<dbReference type="RefSeq" id="WP_041899242.1">
    <property type="nucleotide sequence ID" value="NZ_CP010086.2"/>
</dbReference>
<evidence type="ECO:0000313" key="8">
    <source>
        <dbReference type="EMBL" id="AJH01161.1"/>
    </source>
</evidence>
<dbReference type="Pfam" id="PF00350">
    <property type="entry name" value="Dynamin_N"/>
    <property type="match status" value="1"/>
</dbReference>
<feature type="domain" description="Dynamin N-terminal" evidence="7">
    <location>
        <begin position="49"/>
        <end position="206"/>
    </location>
</feature>
<evidence type="ECO:0000256" key="6">
    <source>
        <dbReference type="SAM" id="Coils"/>
    </source>
</evidence>
<dbReference type="GO" id="GO:0016020">
    <property type="term" value="C:membrane"/>
    <property type="evidence" value="ECO:0007669"/>
    <property type="project" value="UniProtKB-SubCell"/>
</dbReference>
<keyword evidence="6" id="KW-0175">Coiled coil</keyword>
<comment type="subcellular location">
    <subcellularLocation>
        <location evidence="1">Membrane</location>
    </subcellularLocation>
</comment>
<proteinExistence type="predicted"/>
<gene>
    <name evidence="8" type="ORF">LF65_04629</name>
</gene>
<dbReference type="PANTHER" id="PTHR10465:SF0">
    <property type="entry name" value="SARCALUMENIN"/>
    <property type="match status" value="1"/>
</dbReference>
<keyword evidence="2" id="KW-0547">Nucleotide-binding</keyword>
<dbReference type="AlphaFoldDB" id="A0A0B5QJP5"/>
<organism evidence="8 9">
    <name type="scientific">Clostridium beijerinckii</name>
    <name type="common">Clostridium MP</name>
    <dbReference type="NCBI Taxonomy" id="1520"/>
    <lineage>
        <taxon>Bacteria</taxon>
        <taxon>Bacillati</taxon>
        <taxon>Bacillota</taxon>
        <taxon>Clostridia</taxon>
        <taxon>Eubacteriales</taxon>
        <taxon>Clostridiaceae</taxon>
        <taxon>Clostridium</taxon>
    </lineage>
</organism>
<dbReference type="PANTHER" id="PTHR10465">
    <property type="entry name" value="TRANSMEMBRANE GTPASE FZO1"/>
    <property type="match status" value="1"/>
</dbReference>
<keyword evidence="3" id="KW-0378">Hydrolase</keyword>
<evidence type="ECO:0000256" key="5">
    <source>
        <dbReference type="ARBA" id="ARBA00023136"/>
    </source>
</evidence>
<dbReference type="InterPro" id="IPR045063">
    <property type="entry name" value="Dynamin_N"/>
</dbReference>
<name>A0A0B5QJP5_CLOBE</name>
<dbReference type="OrthoDB" id="1899178at2"/>
<protein>
    <submittedName>
        <fullName evidence="8">Dynamin family protein</fullName>
    </submittedName>
</protein>
<keyword evidence="4" id="KW-0342">GTP-binding</keyword>
<keyword evidence="5" id="KW-0472">Membrane</keyword>
<dbReference type="Proteomes" id="UP000031866">
    <property type="component" value="Chromosome"/>
</dbReference>
<evidence type="ECO:0000256" key="4">
    <source>
        <dbReference type="ARBA" id="ARBA00023134"/>
    </source>
</evidence>
<dbReference type="STRING" id="1520.LF65_04629"/>
<dbReference type="KEGG" id="cbei:LF65_04629"/>
<dbReference type="SUPFAM" id="SSF52540">
    <property type="entry name" value="P-loop containing nucleoside triphosphate hydrolases"/>
    <property type="match status" value="1"/>
</dbReference>
<accession>A0A0B5QJP5</accession>
<dbReference type="Gene3D" id="3.40.50.300">
    <property type="entry name" value="P-loop containing nucleotide triphosphate hydrolases"/>
    <property type="match status" value="1"/>
</dbReference>
<reference evidence="9" key="1">
    <citation type="submission" date="2014-12" db="EMBL/GenBank/DDBJ databases">
        <title>Genome sequence of Clostridium beijerinckii strain 59B.</title>
        <authorList>
            <person name="Little G.T."/>
            <person name="Minton N.P."/>
        </authorList>
    </citation>
    <scope>NUCLEOTIDE SEQUENCE [LARGE SCALE GENOMIC DNA]</scope>
    <source>
        <strain evidence="9">59B</strain>
    </source>
</reference>
<evidence type="ECO:0000256" key="2">
    <source>
        <dbReference type="ARBA" id="ARBA00022741"/>
    </source>
</evidence>
<feature type="coiled-coil region" evidence="6">
    <location>
        <begin position="329"/>
        <end position="370"/>
    </location>
</feature>
<dbReference type="EMBL" id="CP010086">
    <property type="protein sequence ID" value="AJH01161.1"/>
    <property type="molecule type" value="Genomic_DNA"/>
</dbReference>
<evidence type="ECO:0000313" key="9">
    <source>
        <dbReference type="Proteomes" id="UP000031866"/>
    </source>
</evidence>
<dbReference type="GO" id="GO:0005525">
    <property type="term" value="F:GTP binding"/>
    <property type="evidence" value="ECO:0007669"/>
    <property type="project" value="UniProtKB-KW"/>
</dbReference>
<dbReference type="GO" id="GO:0003924">
    <property type="term" value="F:GTPase activity"/>
    <property type="evidence" value="ECO:0007669"/>
    <property type="project" value="InterPro"/>
</dbReference>
<evidence type="ECO:0000259" key="7">
    <source>
        <dbReference type="Pfam" id="PF00350"/>
    </source>
</evidence>
<dbReference type="InterPro" id="IPR027417">
    <property type="entry name" value="P-loop_NTPase"/>
</dbReference>
<evidence type="ECO:0000256" key="3">
    <source>
        <dbReference type="ARBA" id="ARBA00022801"/>
    </source>
</evidence>
<sequence length="837" mass="97356">MRKDNYILNIIDQIRGVLSKNNYRENRYNRDIAWLEERKSIYDDNIIRIAIMGITSSGKSTLVNALLGEKILPMAIRPSSSIIITASKGLTRQAIIYFKDSEPKILETENLNEDAIAEYADESRNPGNTLNVTQIDIKTPYFMLDEKIHIIDSPGLDAWNLENHEKLTLEILLPTIDICIFVTTVKANSDATNAEKIKIVSEKDKQIILVQNMIDSIEEKIGRNGIVEEDKVTILKKYKKRAERLLMEITDDKEISEVIQISALNGLLGIVDKDKERYDNSNFEMFINAIENCAENTIPKLNGQRAESLIEKINSIISTDQEIIKGNNLGEIEDLIKVSNKELDNLANKFETAQNEIAEKIKEIENITSNIIKEISSVSSENIEDYLDIVDRINNKNLYIESDILSTVKRCEKDKRRIYDSLNLDIRSSYVLPSIESKNIEIKHKYEERTVLFKKEGVLNKGKRLLSNIFDKDWGYKEVGYDERIIDKDETIKRAQKICSENKNKYINILKEWSNQYTKAIDAFYEEVERRTEEFEEKKEQNIELYDIGEVTKDLIVIKNELSNLRVDVKNEVAITSDNYEKNISYSISKLHYNFYMLSNKILEKSYLLVGKYINKKYEEKSNNMGLKLFWTWDIDSCRDFISRMYGIDLDFEECELIKREGLYSFEDIAIIYESGKGTLKFYEKLKQIKDMTYSMFIIFNGIQIGNSKKQILESRNLNYFFKENSNLSVNLVIDSCREFINANNIEELLIEVKNLKDKVISRFSSIRPEYILINSKNPIYNMALIESQEIHEFLISDYKVIKEKLLENPLSRGVEEQETIEKILSYFLNTSKEEGV</sequence>
<dbReference type="InterPro" id="IPR027094">
    <property type="entry name" value="Mitofusin_fam"/>
</dbReference>
<evidence type="ECO:0000256" key="1">
    <source>
        <dbReference type="ARBA" id="ARBA00004370"/>
    </source>
</evidence>
<dbReference type="GO" id="GO:0008053">
    <property type="term" value="P:mitochondrial fusion"/>
    <property type="evidence" value="ECO:0007669"/>
    <property type="project" value="TreeGrafter"/>
</dbReference>